<evidence type="ECO:0000313" key="5">
    <source>
        <dbReference type="Proteomes" id="UP000601171"/>
    </source>
</evidence>
<dbReference type="EMBL" id="JACRTG010000008">
    <property type="protein sequence ID" value="MBC8587126.1"/>
    <property type="molecule type" value="Genomic_DNA"/>
</dbReference>
<evidence type="ECO:0000259" key="3">
    <source>
        <dbReference type="SMART" id="SM00093"/>
    </source>
</evidence>
<dbReference type="InterPro" id="IPR000215">
    <property type="entry name" value="Serpin_fam"/>
</dbReference>
<reference evidence="4" key="1">
    <citation type="submission" date="2020-08" db="EMBL/GenBank/DDBJ databases">
        <title>Genome public.</title>
        <authorList>
            <person name="Liu C."/>
            <person name="Sun Q."/>
        </authorList>
    </citation>
    <scope>NUCLEOTIDE SEQUENCE</scope>
    <source>
        <strain evidence="4">BX21</strain>
    </source>
</reference>
<dbReference type="Pfam" id="PF00079">
    <property type="entry name" value="Serpin"/>
    <property type="match status" value="1"/>
</dbReference>
<dbReference type="Proteomes" id="UP000601171">
    <property type="component" value="Unassembled WGS sequence"/>
</dbReference>
<dbReference type="Gene3D" id="2.30.39.10">
    <property type="entry name" value="Alpha-1-antitrypsin, domain 1"/>
    <property type="match status" value="1"/>
</dbReference>
<sequence>MFRKPYKEANEDIKEDDSLKKPTKEKTLSVKNLKTMYNVSFRYAFIAIIICILISTLFLKIHGSNIYAIAEPEYPSKIGFDDIDEKRKRMEDIDEEFLEKLETFSLKSSSLVLSKGDNKKNRLYSPISLYMDLSMAAETADGDTQQEILQALDMDINMMRDETGKLFRRLYFYNEIGKLNLGNSLWLNENIDFNEEMLDLLKEKYYAGSYNIDFSNKEDAKKISKWVSNQTGGKLGNSFDDFALNQDDVMTLINTIYFYDEWIDRFDAKNTKEGEFYLGDGSKVMTDFMNMEYGSHGFVDAKCYTASYLSLKNNNRMVFILPDDGKTPSDIISNPEILGEALDCFSSNDYKTGRVIFKIPKFNFSSKESVKEFCIDLGIKDAFKEETADFSNLSDIKPLFISDIMQNSTISIDEKGVEAAAYTEITYAGAAEPDGIAEMILDRPFIFAITGIDASPLFVGIINNPNVE</sequence>
<dbReference type="SMART" id="SM00093">
    <property type="entry name" value="SERPIN"/>
    <property type="match status" value="1"/>
</dbReference>
<dbReference type="PANTHER" id="PTHR11461">
    <property type="entry name" value="SERINE PROTEASE INHIBITOR, SERPIN"/>
    <property type="match status" value="1"/>
</dbReference>
<dbReference type="InterPro" id="IPR042178">
    <property type="entry name" value="Serpin_sf_1"/>
</dbReference>
<dbReference type="GO" id="GO:0005615">
    <property type="term" value="C:extracellular space"/>
    <property type="evidence" value="ECO:0007669"/>
    <property type="project" value="InterPro"/>
</dbReference>
<keyword evidence="4" id="KW-0378">Hydrolase</keyword>
<gene>
    <name evidence="4" type="ORF">H8707_02565</name>
</gene>
<keyword evidence="2" id="KW-0812">Transmembrane</keyword>
<dbReference type="PANTHER" id="PTHR11461:SF211">
    <property type="entry name" value="GH10112P-RELATED"/>
    <property type="match status" value="1"/>
</dbReference>
<dbReference type="InterPro" id="IPR042185">
    <property type="entry name" value="Serpin_sf_2"/>
</dbReference>
<evidence type="ECO:0000256" key="1">
    <source>
        <dbReference type="RuleBase" id="RU000411"/>
    </source>
</evidence>
<name>A0A926EQU5_9FIRM</name>
<dbReference type="AlphaFoldDB" id="A0A926EQU5"/>
<dbReference type="InterPro" id="IPR036186">
    <property type="entry name" value="Serpin_sf"/>
</dbReference>
<dbReference type="InterPro" id="IPR023796">
    <property type="entry name" value="Serpin_dom"/>
</dbReference>
<feature type="transmembrane region" description="Helical" evidence="2">
    <location>
        <begin position="41"/>
        <end position="59"/>
    </location>
</feature>
<dbReference type="SUPFAM" id="SSF56574">
    <property type="entry name" value="Serpins"/>
    <property type="match status" value="1"/>
</dbReference>
<keyword evidence="4" id="KW-0645">Protease</keyword>
<organism evidence="4 5">
    <name type="scientific">Paratissierella segnis</name>
    <dbReference type="NCBI Taxonomy" id="2763679"/>
    <lineage>
        <taxon>Bacteria</taxon>
        <taxon>Bacillati</taxon>
        <taxon>Bacillota</taxon>
        <taxon>Tissierellia</taxon>
        <taxon>Tissierellales</taxon>
        <taxon>Tissierellaceae</taxon>
        <taxon>Paratissierella</taxon>
    </lineage>
</organism>
<comment type="caution">
    <text evidence="4">The sequence shown here is derived from an EMBL/GenBank/DDBJ whole genome shotgun (WGS) entry which is preliminary data.</text>
</comment>
<proteinExistence type="inferred from homology"/>
<protein>
    <submittedName>
        <fullName evidence="4">Serine protease</fullName>
    </submittedName>
</protein>
<feature type="domain" description="Serpin" evidence="3">
    <location>
        <begin position="104"/>
        <end position="465"/>
    </location>
</feature>
<evidence type="ECO:0000256" key="2">
    <source>
        <dbReference type="SAM" id="Phobius"/>
    </source>
</evidence>
<dbReference type="GO" id="GO:0006508">
    <property type="term" value="P:proteolysis"/>
    <property type="evidence" value="ECO:0007669"/>
    <property type="project" value="UniProtKB-KW"/>
</dbReference>
<evidence type="ECO:0000313" key="4">
    <source>
        <dbReference type="EMBL" id="MBC8587126.1"/>
    </source>
</evidence>
<dbReference type="InterPro" id="IPR023795">
    <property type="entry name" value="Serpin_CS"/>
</dbReference>
<dbReference type="GO" id="GO:0008233">
    <property type="term" value="F:peptidase activity"/>
    <property type="evidence" value="ECO:0007669"/>
    <property type="project" value="UniProtKB-KW"/>
</dbReference>
<dbReference type="Gene3D" id="3.30.497.10">
    <property type="entry name" value="Antithrombin, subunit I, domain 2"/>
    <property type="match status" value="1"/>
</dbReference>
<dbReference type="PROSITE" id="PS00284">
    <property type="entry name" value="SERPIN"/>
    <property type="match status" value="1"/>
</dbReference>
<dbReference type="GO" id="GO:0004867">
    <property type="term" value="F:serine-type endopeptidase inhibitor activity"/>
    <property type="evidence" value="ECO:0007669"/>
    <property type="project" value="InterPro"/>
</dbReference>
<accession>A0A926EQU5</accession>
<keyword evidence="2" id="KW-1133">Transmembrane helix</keyword>
<keyword evidence="2" id="KW-0472">Membrane</keyword>
<comment type="similarity">
    <text evidence="1">Belongs to the serpin family.</text>
</comment>
<dbReference type="RefSeq" id="WP_262428598.1">
    <property type="nucleotide sequence ID" value="NZ_JACRTG010000008.1"/>
</dbReference>
<keyword evidence="5" id="KW-1185">Reference proteome</keyword>